<dbReference type="PANTHER" id="PTHR46060:SF1">
    <property type="entry name" value="MARINER MOS1 TRANSPOSASE-LIKE PROTEIN"/>
    <property type="match status" value="1"/>
</dbReference>
<evidence type="ECO:0000313" key="1">
    <source>
        <dbReference type="Proteomes" id="UP000192223"/>
    </source>
</evidence>
<dbReference type="InterPro" id="IPR052709">
    <property type="entry name" value="Transposase-MT_Hybrid"/>
</dbReference>
<evidence type="ECO:0000313" key="2">
    <source>
        <dbReference type="RefSeq" id="XP_025836549.1"/>
    </source>
</evidence>
<dbReference type="InParanoid" id="A0A7F5RKK7"/>
<dbReference type="GO" id="GO:0003676">
    <property type="term" value="F:nucleic acid binding"/>
    <property type="evidence" value="ECO:0007669"/>
    <property type="project" value="InterPro"/>
</dbReference>
<dbReference type="OrthoDB" id="10065579at2759"/>
<proteinExistence type="predicted"/>
<gene>
    <name evidence="2" type="primary">LOC112906519</name>
</gene>
<accession>A0A7F5RKK7</accession>
<dbReference type="AlphaFoldDB" id="A0A7F5RKK7"/>
<dbReference type="PANTHER" id="PTHR46060">
    <property type="entry name" value="MARINER MOS1 TRANSPOSASE-LIKE PROTEIN"/>
    <property type="match status" value="1"/>
</dbReference>
<sequence>SPSYSTVKQWVSEFKKGRVSTSDGPRSGRPVEVTTPDMIEKIHQIVLGDRRLKVREIAETCKMSYERVQHILHQHLHMEKLCARWVPRLLTVDQKLIRKNTSIVATAKINDLKFELMPHPPYSPDLAPSDYFLFPNLKKWLGGKRFADNEEVIEAVNGYFEELDESVYRDGINRLEHRYEKCISLGGDYVEK</sequence>
<dbReference type="RefSeq" id="XP_025836549.1">
    <property type="nucleotide sequence ID" value="XM_025980764.1"/>
</dbReference>
<organism evidence="1 2">
    <name type="scientific">Agrilus planipennis</name>
    <name type="common">Emerald ash borer</name>
    <name type="synonym">Agrilus marcopoli</name>
    <dbReference type="NCBI Taxonomy" id="224129"/>
    <lineage>
        <taxon>Eukaryota</taxon>
        <taxon>Metazoa</taxon>
        <taxon>Ecdysozoa</taxon>
        <taxon>Arthropoda</taxon>
        <taxon>Hexapoda</taxon>
        <taxon>Insecta</taxon>
        <taxon>Pterygota</taxon>
        <taxon>Neoptera</taxon>
        <taxon>Endopterygota</taxon>
        <taxon>Coleoptera</taxon>
        <taxon>Polyphaga</taxon>
        <taxon>Elateriformia</taxon>
        <taxon>Buprestoidea</taxon>
        <taxon>Buprestidae</taxon>
        <taxon>Agrilinae</taxon>
        <taxon>Agrilus</taxon>
    </lineage>
</organism>
<protein>
    <submittedName>
        <fullName evidence="2">Uncharacterized protein LOC112906519</fullName>
    </submittedName>
</protein>
<dbReference type="KEGG" id="apln:112906519"/>
<dbReference type="Proteomes" id="UP000192223">
    <property type="component" value="Unplaced"/>
</dbReference>
<reference evidence="2" key="1">
    <citation type="submission" date="2025-08" db="UniProtKB">
        <authorList>
            <consortium name="RefSeq"/>
        </authorList>
    </citation>
    <scope>IDENTIFICATION</scope>
    <source>
        <tissue evidence="2">Entire body</tissue>
    </source>
</reference>
<feature type="non-terminal residue" evidence="2">
    <location>
        <position position="1"/>
    </location>
</feature>
<keyword evidence="1" id="KW-1185">Reference proteome</keyword>
<dbReference type="GeneID" id="112906519"/>
<dbReference type="InterPro" id="IPR036397">
    <property type="entry name" value="RNaseH_sf"/>
</dbReference>
<name>A0A7F5RKK7_AGRPL</name>
<dbReference type="Gene3D" id="3.30.420.10">
    <property type="entry name" value="Ribonuclease H-like superfamily/Ribonuclease H"/>
    <property type="match status" value="1"/>
</dbReference>